<dbReference type="PANTHER" id="PTHR33167:SF4">
    <property type="entry name" value="TRANSCRIPTION FACTOR, PUTATIVE (DUF863)-RELATED"/>
    <property type="match status" value="1"/>
</dbReference>
<feature type="region of interest" description="Disordered" evidence="1">
    <location>
        <begin position="148"/>
        <end position="177"/>
    </location>
</feature>
<dbReference type="PANTHER" id="PTHR33167">
    <property type="entry name" value="TRANSCRIPTION FACTOR, PUTATIVE (DUF863)-RELATED"/>
    <property type="match status" value="1"/>
</dbReference>
<dbReference type="Proteomes" id="UP001497480">
    <property type="component" value="Unassembled WGS sequence"/>
</dbReference>
<feature type="region of interest" description="Disordered" evidence="1">
    <location>
        <begin position="470"/>
        <end position="493"/>
    </location>
</feature>
<feature type="region of interest" description="Disordered" evidence="1">
    <location>
        <begin position="1053"/>
        <end position="1082"/>
    </location>
</feature>
<comment type="caution">
    <text evidence="2">The sequence shown here is derived from an EMBL/GenBank/DDBJ whole genome shotgun (WGS) entry which is preliminary data.</text>
</comment>
<keyword evidence="3" id="KW-1185">Reference proteome</keyword>
<evidence type="ECO:0000313" key="2">
    <source>
        <dbReference type="EMBL" id="CAL0331242.1"/>
    </source>
</evidence>
<reference evidence="2 3" key="1">
    <citation type="submission" date="2024-03" db="EMBL/GenBank/DDBJ databases">
        <authorList>
            <person name="Martinez-Hernandez J."/>
        </authorList>
    </citation>
    <scope>NUCLEOTIDE SEQUENCE [LARGE SCALE GENOMIC DNA]</scope>
</reference>
<name>A0AAV1YBJ9_LUPLU</name>
<evidence type="ECO:0000256" key="1">
    <source>
        <dbReference type="SAM" id="MobiDB-lite"/>
    </source>
</evidence>
<proteinExistence type="predicted"/>
<feature type="region of interest" description="Disordered" evidence="1">
    <location>
        <begin position="1001"/>
        <end position="1031"/>
    </location>
</feature>
<gene>
    <name evidence="2" type="ORF">LLUT_LOCUS32302</name>
</gene>
<evidence type="ECO:0000313" key="3">
    <source>
        <dbReference type="Proteomes" id="UP001497480"/>
    </source>
</evidence>
<dbReference type="InterPro" id="IPR008581">
    <property type="entry name" value="DUF863_pln"/>
</dbReference>
<sequence length="1082" mass="119574">MGTKVQNLPEYCAIRDHNEESSSCGWPLFYGDKTVTNDQYCHNYLSSATADACSAYDKDILKQKMLEHEVTFKNQVFELHRLYRIQRNLMGEVNMKELHRNKIPVETSFSTGPLASQITSEDGKKRYTPGFPIGSLTCARPSISGFDGSHSPLDTNKGISKQAGMFPSPNESSSKDVEVLASKPSKTRRRIFDLHLPADDYIHTQESEKLGDERRSGATIFLPDRNYDHDVNVFHSNGGKTGSQQDSSRLEKSLKCRNGLADLNEPVEVEEINDASYVPHLNHNPYLGESECSDLCVKQKSRFFGLSRGDLLNSHHGTDSCVRNNGYLENGGSGKGLVLSGHGAGLASSNLKPIPHVFKQEQSLLSSQNMKDALSRAHKPTSDCRTNRSKADLWWEKAVSSLDVSEGNREYSTNKHAESVVSSHRPSLFAIAPSADLVKSWSHSASSFEMETSSLNQKMASAQTPPWLSASGVLSRSSQSHQSNGIIGSTWPQHINSKPNPGFRCEVPLQNGFYPGSSSRCKELSANISSICYDYLNHNNNDRKRIPERCSNGSAKCYESSNSNCNNKHSGKYINLNVSLSNGSSNMLVTQSGLGITEGEQKHEEQTAVLPWLRAKTACKNEMQNVARGLTTREIGLSHVTSLSDKDETGQGSSGKIMHSLNSGLCSNDNEPRRANVSEISGIKKILGVPILDRPHISVKELSSLNSPSASVPNPSDVELVENNQKIRVLDINLPSDDAVLELDEQTVTEIVVSNKGSPSKDAKSRNHIDLNLSMSEDEEIMTTVPTTSVKVKADIDLEAHAVPEPGEDTIHEEKQLETSSVSLGPQDTVEQPQDELMRHAAEAIVVMSSLCYNQVDDVTDSPLESPMMDPLNWFVDVVSSCVGNLETKFDDSREKDCVVNDESSSDGLDYFESMTLKLIETKEEDYMPKPLVPENFRVEESGRTSLPTRTRKGPMRRGRQRRDFQKDILPGLTSLSRLEVTEDLQTFGVLMRATGHSWNSGLTRRSSSRNGCGRGRRRLQVTPSPSPVATIQTSTSLVQQLNNIEVRLEDSLTGWGKTPRRPRRPRFPAGNTPLIRKSNHT</sequence>
<dbReference type="Pfam" id="PF05904">
    <property type="entry name" value="DUF863"/>
    <property type="match status" value="1"/>
</dbReference>
<dbReference type="AlphaFoldDB" id="A0AAV1YBJ9"/>
<protein>
    <submittedName>
        <fullName evidence="2">Uncharacterized protein</fullName>
    </submittedName>
</protein>
<accession>A0AAV1YBJ9</accession>
<feature type="compositionally biased region" description="Polar residues" evidence="1">
    <location>
        <begin position="1022"/>
        <end position="1031"/>
    </location>
</feature>
<dbReference type="EMBL" id="CAXHTB010000023">
    <property type="protein sequence ID" value="CAL0331242.1"/>
    <property type="molecule type" value="Genomic_DNA"/>
</dbReference>
<organism evidence="2 3">
    <name type="scientific">Lupinus luteus</name>
    <name type="common">European yellow lupine</name>
    <dbReference type="NCBI Taxonomy" id="3873"/>
    <lineage>
        <taxon>Eukaryota</taxon>
        <taxon>Viridiplantae</taxon>
        <taxon>Streptophyta</taxon>
        <taxon>Embryophyta</taxon>
        <taxon>Tracheophyta</taxon>
        <taxon>Spermatophyta</taxon>
        <taxon>Magnoliopsida</taxon>
        <taxon>eudicotyledons</taxon>
        <taxon>Gunneridae</taxon>
        <taxon>Pentapetalae</taxon>
        <taxon>rosids</taxon>
        <taxon>fabids</taxon>
        <taxon>Fabales</taxon>
        <taxon>Fabaceae</taxon>
        <taxon>Papilionoideae</taxon>
        <taxon>50 kb inversion clade</taxon>
        <taxon>genistoids sensu lato</taxon>
        <taxon>core genistoids</taxon>
        <taxon>Genisteae</taxon>
        <taxon>Lupinus</taxon>
    </lineage>
</organism>